<dbReference type="EMBL" id="JBBBDM010000005">
    <property type="protein sequence ID" value="MEI5687890.1"/>
    <property type="molecule type" value="Genomic_DNA"/>
</dbReference>
<evidence type="ECO:0000256" key="3">
    <source>
        <dbReference type="ARBA" id="ARBA00022989"/>
    </source>
</evidence>
<evidence type="ECO:0000256" key="4">
    <source>
        <dbReference type="ARBA" id="ARBA00023136"/>
    </source>
</evidence>
<organism evidence="7 8">
    <name type="scientific">Sphingomonas kyungheensis</name>
    <dbReference type="NCBI Taxonomy" id="1069987"/>
    <lineage>
        <taxon>Bacteria</taxon>
        <taxon>Pseudomonadati</taxon>
        <taxon>Pseudomonadota</taxon>
        <taxon>Alphaproteobacteria</taxon>
        <taxon>Sphingomonadales</taxon>
        <taxon>Sphingomonadaceae</taxon>
        <taxon>Sphingomonas</taxon>
    </lineage>
</organism>
<feature type="transmembrane region" description="Helical" evidence="5">
    <location>
        <begin position="223"/>
        <end position="240"/>
    </location>
</feature>
<dbReference type="GO" id="GO:0016874">
    <property type="term" value="F:ligase activity"/>
    <property type="evidence" value="ECO:0007669"/>
    <property type="project" value="UniProtKB-KW"/>
</dbReference>
<dbReference type="Pfam" id="PF04932">
    <property type="entry name" value="Wzy_C"/>
    <property type="match status" value="1"/>
</dbReference>
<keyword evidence="7" id="KW-0436">Ligase</keyword>
<feature type="transmembrane region" description="Helical" evidence="5">
    <location>
        <begin position="70"/>
        <end position="88"/>
    </location>
</feature>
<reference evidence="7 8" key="1">
    <citation type="journal article" date="2013" name="Int. J. Syst. Evol. Microbiol.">
        <title>Sphingomonas kyungheensis sp. nov., a bacterium with ginsenoside-converting activity isolated from soil of a ginseng field.</title>
        <authorList>
            <person name="Son H.M."/>
            <person name="Yang J.E."/>
            <person name="Park Y."/>
            <person name="Han C.K."/>
            <person name="Kim S.G."/>
            <person name="Kook M."/>
            <person name="Yi T.H."/>
        </authorList>
    </citation>
    <scope>NUCLEOTIDE SEQUENCE [LARGE SCALE GENOMIC DNA]</scope>
    <source>
        <strain evidence="7 8">LMG 26582</strain>
    </source>
</reference>
<protein>
    <submittedName>
        <fullName evidence="7">O-antigen ligase family protein</fullName>
    </submittedName>
</protein>
<dbReference type="InterPro" id="IPR007016">
    <property type="entry name" value="O-antigen_ligase-rel_domated"/>
</dbReference>
<gene>
    <name evidence="7" type="ORF">V8201_12440</name>
</gene>
<sequence>MKSQRLSSSRFRPTLSLGLFAMFLTVVWIAGGASRADVMGQAVVRGASWALLAITAVLAPRPRLGQVKPVMFFVTAAALLTALQLLPLPPSVWEAMPGRAILVEAATASGQTQPWRPWSIVPGATINALASLVIPFATLMLVSVMRKDEQDWLPAMMLVFISASMMIGLLQFSGAVLANPFINDTPGQTAGTLANRNHFALLMAIGCALAPVWAIQDEGRLQWRGPLASALVLLFLLAILGSGSRAGLGLGVAGVALGTVIIGKRLQRVMQRRSRWAFPALIALALCVIVALTIVGVSTGRSVSVGRLLATDLNQDMRSRGLPTVLAMIGNYLPFGTGFGSFDTLFRMHEPFALLKPTYFNHAHNDWLEIVLDGGVIGGLLLIVALVWWAWASARAWRSHASLPKFGSAAILLLMAASLFDYPARTPTFMMVLVLAAVWLNSGGTKGAPALPRDPLHL</sequence>
<keyword evidence="4 5" id="KW-0472">Membrane</keyword>
<dbReference type="RefSeq" id="WP_336545498.1">
    <property type="nucleotide sequence ID" value="NZ_JBBBDM010000005.1"/>
</dbReference>
<evidence type="ECO:0000256" key="5">
    <source>
        <dbReference type="SAM" id="Phobius"/>
    </source>
</evidence>
<feature type="transmembrane region" description="Helical" evidence="5">
    <location>
        <begin position="276"/>
        <end position="297"/>
    </location>
</feature>
<evidence type="ECO:0000256" key="2">
    <source>
        <dbReference type="ARBA" id="ARBA00022692"/>
    </source>
</evidence>
<feature type="transmembrane region" description="Helical" evidence="5">
    <location>
        <begin position="42"/>
        <end position="58"/>
    </location>
</feature>
<keyword evidence="8" id="KW-1185">Reference proteome</keyword>
<feature type="transmembrane region" description="Helical" evidence="5">
    <location>
        <begin position="124"/>
        <end position="145"/>
    </location>
</feature>
<accession>A0ABU8H4G1</accession>
<keyword evidence="2 5" id="KW-0812">Transmembrane</keyword>
<evidence type="ECO:0000313" key="8">
    <source>
        <dbReference type="Proteomes" id="UP001367771"/>
    </source>
</evidence>
<dbReference type="Proteomes" id="UP001367771">
    <property type="component" value="Unassembled WGS sequence"/>
</dbReference>
<feature type="transmembrane region" description="Helical" evidence="5">
    <location>
        <begin position="370"/>
        <end position="391"/>
    </location>
</feature>
<dbReference type="PANTHER" id="PTHR37422:SF13">
    <property type="entry name" value="LIPOPOLYSACCHARIDE BIOSYNTHESIS PROTEIN PA4999-RELATED"/>
    <property type="match status" value="1"/>
</dbReference>
<name>A0ABU8H4G1_9SPHN</name>
<evidence type="ECO:0000259" key="6">
    <source>
        <dbReference type="Pfam" id="PF04932"/>
    </source>
</evidence>
<feature type="transmembrane region" description="Helical" evidence="5">
    <location>
        <begin position="246"/>
        <end position="264"/>
    </location>
</feature>
<feature type="transmembrane region" description="Helical" evidence="5">
    <location>
        <begin position="157"/>
        <end position="178"/>
    </location>
</feature>
<feature type="domain" description="O-antigen ligase-related" evidence="6">
    <location>
        <begin position="231"/>
        <end position="383"/>
    </location>
</feature>
<proteinExistence type="predicted"/>
<feature type="transmembrane region" description="Helical" evidence="5">
    <location>
        <begin position="198"/>
        <end position="216"/>
    </location>
</feature>
<evidence type="ECO:0000256" key="1">
    <source>
        <dbReference type="ARBA" id="ARBA00004141"/>
    </source>
</evidence>
<comment type="subcellular location">
    <subcellularLocation>
        <location evidence="1">Membrane</location>
        <topology evidence="1">Multi-pass membrane protein</topology>
    </subcellularLocation>
</comment>
<dbReference type="InterPro" id="IPR051533">
    <property type="entry name" value="WaaL-like"/>
</dbReference>
<comment type="caution">
    <text evidence="7">The sequence shown here is derived from an EMBL/GenBank/DDBJ whole genome shotgun (WGS) entry which is preliminary data.</text>
</comment>
<dbReference type="PANTHER" id="PTHR37422">
    <property type="entry name" value="TEICHURONIC ACID BIOSYNTHESIS PROTEIN TUAE"/>
    <property type="match status" value="1"/>
</dbReference>
<evidence type="ECO:0000313" key="7">
    <source>
        <dbReference type="EMBL" id="MEI5687890.1"/>
    </source>
</evidence>
<keyword evidence="3 5" id="KW-1133">Transmembrane helix</keyword>